<evidence type="ECO:0000256" key="1">
    <source>
        <dbReference type="SAM" id="SignalP"/>
    </source>
</evidence>
<dbReference type="OrthoDB" id="6506633at2"/>
<dbReference type="Gene3D" id="2.60.40.3970">
    <property type="match status" value="1"/>
</dbReference>
<name>A0A4R6EMD2_SCAGO</name>
<dbReference type="InterPro" id="IPR013783">
    <property type="entry name" value="Ig-like_fold"/>
</dbReference>
<protein>
    <submittedName>
        <fullName evidence="2">P pilus assembly chaperone PapD</fullName>
    </submittedName>
</protein>
<keyword evidence="3" id="KW-1185">Reference proteome</keyword>
<dbReference type="EMBL" id="SNVX01000003">
    <property type="protein sequence ID" value="TDN60120.1"/>
    <property type="molecule type" value="Genomic_DNA"/>
</dbReference>
<dbReference type="AlphaFoldDB" id="A0A4R6EMD2"/>
<evidence type="ECO:0000313" key="3">
    <source>
        <dbReference type="Proteomes" id="UP000295530"/>
    </source>
</evidence>
<organism evidence="2 3">
    <name type="scientific">Scandinavium goeteborgense</name>
    <dbReference type="NCBI Taxonomy" id="1851514"/>
    <lineage>
        <taxon>Bacteria</taxon>
        <taxon>Pseudomonadati</taxon>
        <taxon>Pseudomonadota</taxon>
        <taxon>Gammaproteobacteria</taxon>
        <taxon>Enterobacterales</taxon>
        <taxon>Enterobacteriaceae</taxon>
        <taxon>Scandinavium</taxon>
    </lineage>
</organism>
<evidence type="ECO:0000313" key="2">
    <source>
        <dbReference type="EMBL" id="TDN60120.1"/>
    </source>
</evidence>
<feature type="chain" id="PRO_5021031784" evidence="1">
    <location>
        <begin position="25"/>
        <end position="243"/>
    </location>
</feature>
<dbReference type="Proteomes" id="UP000295530">
    <property type="component" value="Unassembled WGS sequence"/>
</dbReference>
<proteinExistence type="predicted"/>
<dbReference type="RefSeq" id="WP_133460768.1">
    <property type="nucleotide sequence ID" value="NZ_SNVX01000003.1"/>
</dbReference>
<dbReference type="SUPFAM" id="SSF49354">
    <property type="entry name" value="PapD-like"/>
    <property type="match status" value="1"/>
</dbReference>
<sequence>MKKSFRLTSFAAIAGLLISSSAFAAITVYPMSVKLNQQGAGQIKIISGSKQTEYIKATIKKINNPGTNQEKEVDVTQGDNKSLLITPEKFALAAGTTRITRLVNMQMPAAEQVYRVYFNPISSLTDEQAPDTTGVNNKVGVNISWGALVFVPPQQPEINFTFDAQQRRISNTGTIHVELSRVGICPTANNDAGCKWTPVTRKVYPQQTFTLPPSVPAISHGVIKVEYRNWVDKTTAEKEFKVS</sequence>
<dbReference type="InterPro" id="IPR008962">
    <property type="entry name" value="PapD-like_sf"/>
</dbReference>
<reference evidence="2 3" key="1">
    <citation type="submission" date="2019-03" db="EMBL/GenBank/DDBJ databases">
        <title>Genomic analyses of the natural microbiome of Caenorhabditis elegans.</title>
        <authorList>
            <person name="Samuel B."/>
        </authorList>
    </citation>
    <scope>NUCLEOTIDE SEQUENCE [LARGE SCALE GENOMIC DNA]</scope>
    <source>
        <strain evidence="2 3">BIGb0156</strain>
    </source>
</reference>
<comment type="caution">
    <text evidence="2">The sequence shown here is derived from an EMBL/GenBank/DDBJ whole genome shotgun (WGS) entry which is preliminary data.</text>
</comment>
<feature type="signal peptide" evidence="1">
    <location>
        <begin position="1"/>
        <end position="24"/>
    </location>
</feature>
<keyword evidence="1" id="KW-0732">Signal</keyword>
<accession>A0A4R6EMD2</accession>
<dbReference type="Gene3D" id="2.60.40.10">
    <property type="entry name" value="Immunoglobulins"/>
    <property type="match status" value="1"/>
</dbReference>
<gene>
    <name evidence="2" type="ORF">EC847_103304</name>
</gene>